<organism evidence="2 3">
    <name type="scientific">Candidatus Doudnabacteria bacterium CG10_big_fil_rev_8_21_14_0_10_41_10</name>
    <dbReference type="NCBI Taxonomy" id="1974551"/>
    <lineage>
        <taxon>Bacteria</taxon>
        <taxon>Candidatus Doudnaibacteriota</taxon>
    </lineage>
</organism>
<evidence type="ECO:0000256" key="1">
    <source>
        <dbReference type="SAM" id="SignalP"/>
    </source>
</evidence>
<evidence type="ECO:0000313" key="3">
    <source>
        <dbReference type="Proteomes" id="UP000230557"/>
    </source>
</evidence>
<accession>A0A2H0VCG4</accession>
<dbReference type="Proteomes" id="UP000230557">
    <property type="component" value="Unassembled WGS sequence"/>
</dbReference>
<evidence type="ECO:0000313" key="2">
    <source>
        <dbReference type="EMBL" id="PIR96792.1"/>
    </source>
</evidence>
<proteinExistence type="predicted"/>
<name>A0A2H0VCG4_9BACT</name>
<feature type="chain" id="PRO_5013937311" evidence="1">
    <location>
        <begin position="25"/>
        <end position="149"/>
    </location>
</feature>
<sequence length="149" mass="16748">MKLLTRLLLIVLLAVFTAAGQEQAGQESEVPQHKTPTFPIEAIHIQDVKIDFKEGYITWIVTTGMAEASGKFRGTAPPKSYSVSIRDRIMRVDGEKRRFSEQEQIVVASQVSSFFEGLKRYAVSSTIWWQDGNGEPVRRSVSKETTAEE</sequence>
<gene>
    <name evidence="2" type="ORF">COT91_04805</name>
</gene>
<keyword evidence="1" id="KW-0732">Signal</keyword>
<dbReference type="EMBL" id="PFAJ01000062">
    <property type="protein sequence ID" value="PIR96792.1"/>
    <property type="molecule type" value="Genomic_DNA"/>
</dbReference>
<comment type="caution">
    <text evidence="2">The sequence shown here is derived from an EMBL/GenBank/DDBJ whole genome shotgun (WGS) entry which is preliminary data.</text>
</comment>
<dbReference type="AlphaFoldDB" id="A0A2H0VCG4"/>
<protein>
    <submittedName>
        <fullName evidence="2">Uncharacterized protein</fullName>
    </submittedName>
</protein>
<reference evidence="3" key="1">
    <citation type="submission" date="2017-09" db="EMBL/GenBank/DDBJ databases">
        <title>Depth-based differentiation of microbial function through sediment-hosted aquifers and enrichment of novel symbionts in the deep terrestrial subsurface.</title>
        <authorList>
            <person name="Probst A.J."/>
            <person name="Ladd B."/>
            <person name="Jarett J.K."/>
            <person name="Geller-Mcgrath D.E."/>
            <person name="Sieber C.M.K."/>
            <person name="Emerson J.B."/>
            <person name="Anantharaman K."/>
            <person name="Thomas B.C."/>
            <person name="Malmstrom R."/>
            <person name="Stieglmeier M."/>
            <person name="Klingl A."/>
            <person name="Woyke T."/>
            <person name="Ryan C.M."/>
            <person name="Banfield J.F."/>
        </authorList>
    </citation>
    <scope>NUCLEOTIDE SEQUENCE [LARGE SCALE GENOMIC DNA]</scope>
</reference>
<feature type="signal peptide" evidence="1">
    <location>
        <begin position="1"/>
        <end position="24"/>
    </location>
</feature>